<proteinExistence type="predicted"/>
<evidence type="ECO:0000313" key="2">
    <source>
        <dbReference type="EMBL" id="GIF97671.1"/>
    </source>
</evidence>
<feature type="region of interest" description="Disordered" evidence="1">
    <location>
        <begin position="31"/>
        <end position="72"/>
    </location>
</feature>
<reference evidence="2 3" key="1">
    <citation type="submission" date="2021-01" db="EMBL/GenBank/DDBJ databases">
        <title>Whole genome shotgun sequence of Catellatospora citrea NBRC 14495.</title>
        <authorList>
            <person name="Komaki H."/>
            <person name="Tamura T."/>
        </authorList>
    </citation>
    <scope>NUCLEOTIDE SEQUENCE [LARGE SCALE GENOMIC DNA]</scope>
    <source>
        <strain evidence="2 3">NBRC 14495</strain>
    </source>
</reference>
<dbReference type="AlphaFoldDB" id="A0A8J3K6P5"/>
<protein>
    <submittedName>
        <fullName evidence="2">Uncharacterized protein</fullName>
    </submittedName>
</protein>
<dbReference type="EMBL" id="BONH01000009">
    <property type="protein sequence ID" value="GIF97671.1"/>
    <property type="molecule type" value="Genomic_DNA"/>
</dbReference>
<gene>
    <name evidence="2" type="ORF">Cci01nite_27650</name>
</gene>
<accession>A0A8J3K6P5</accession>
<organism evidence="2 3">
    <name type="scientific">Catellatospora citrea</name>
    <dbReference type="NCBI Taxonomy" id="53366"/>
    <lineage>
        <taxon>Bacteria</taxon>
        <taxon>Bacillati</taxon>
        <taxon>Actinomycetota</taxon>
        <taxon>Actinomycetes</taxon>
        <taxon>Micromonosporales</taxon>
        <taxon>Micromonosporaceae</taxon>
        <taxon>Catellatospora</taxon>
    </lineage>
</organism>
<keyword evidence="3" id="KW-1185">Reference proteome</keyword>
<evidence type="ECO:0000313" key="3">
    <source>
        <dbReference type="Proteomes" id="UP000659904"/>
    </source>
</evidence>
<name>A0A8J3K6P5_9ACTN</name>
<dbReference type="Proteomes" id="UP000659904">
    <property type="component" value="Unassembled WGS sequence"/>
</dbReference>
<comment type="caution">
    <text evidence="2">The sequence shown here is derived from an EMBL/GenBank/DDBJ whole genome shotgun (WGS) entry which is preliminary data.</text>
</comment>
<evidence type="ECO:0000256" key="1">
    <source>
        <dbReference type="SAM" id="MobiDB-lite"/>
    </source>
</evidence>
<sequence length="72" mass="7965">MPRDPNHQEECSNLTPDHIATCLRLVVSGQDGSSEWEGTHHRIAAQQAPSRSVEPDRVSHAPALSVPSMWPR</sequence>